<proteinExistence type="predicted"/>
<geneLocation type="plasmid" evidence="1">
    <name>pMk2240A</name>
</geneLocation>
<dbReference type="AlphaFoldDB" id="A0AAU8CZL1"/>
<protein>
    <submittedName>
        <fullName evidence="1">Uncharacterized protein</fullName>
    </submittedName>
</protein>
<reference evidence="1" key="1">
    <citation type="submission" date="2024-06" db="EMBL/GenBank/DDBJ databases">
        <title>Mesorhizobium karijinii sp. nov., a symbiont of the iconic Swainsona formosa from arid Australia.</title>
        <authorList>
            <person name="Hill Y.J."/>
            <person name="Watkin E.L.J."/>
            <person name="O'Hara G.W."/>
            <person name="Terpolilli J."/>
            <person name="Tye M.L."/>
            <person name="Kohlmeier M.G."/>
        </authorList>
    </citation>
    <scope>NUCLEOTIDE SEQUENCE</scope>
    <source>
        <strain evidence="1">WSM2240</strain>
        <plasmid evidence="1">pMk2240A</plasmid>
    </source>
</reference>
<evidence type="ECO:0000313" key="1">
    <source>
        <dbReference type="EMBL" id="XCG52422.1"/>
    </source>
</evidence>
<gene>
    <name evidence="1" type="ORF">ABVK50_30230</name>
</gene>
<dbReference type="RefSeq" id="WP_353646625.1">
    <property type="nucleotide sequence ID" value="NZ_CP159256.1"/>
</dbReference>
<accession>A0AAU8CZL1</accession>
<organism evidence="1">
    <name type="scientific">Mesorhizobium sp. WSM2240</name>
    <dbReference type="NCBI Taxonomy" id="3228851"/>
    <lineage>
        <taxon>Bacteria</taxon>
        <taxon>Pseudomonadati</taxon>
        <taxon>Pseudomonadota</taxon>
        <taxon>Alphaproteobacteria</taxon>
        <taxon>Hyphomicrobiales</taxon>
        <taxon>Phyllobacteriaceae</taxon>
        <taxon>Mesorhizobium</taxon>
    </lineage>
</organism>
<keyword evidence="1" id="KW-0614">Plasmid</keyword>
<name>A0AAU8CZL1_9HYPH</name>
<dbReference type="EMBL" id="CP159256">
    <property type="protein sequence ID" value="XCG52422.1"/>
    <property type="molecule type" value="Genomic_DNA"/>
</dbReference>
<sequence>MGNDDKIENAREVLEHVMRALDEIKAANVARMFKTHPIAASGGSPDLDEIVAALAENPEEANVLKAGIVQAAEGRRDDLMVIVAEVWYRQKFGVETNSEIIIASNMRSRTQL</sequence>